<dbReference type="OMA" id="GFYFEYL"/>
<keyword evidence="2 6" id="KW-0645">Protease</keyword>
<keyword evidence="7" id="KW-1185">Reference proteome</keyword>
<dbReference type="InterPro" id="IPR038765">
    <property type="entry name" value="Papain-like_cys_pep_sf"/>
</dbReference>
<dbReference type="eggNOG" id="KOG3246">
    <property type="taxonomic scope" value="Eukaryota"/>
</dbReference>
<dbReference type="Gene3D" id="3.40.395.10">
    <property type="entry name" value="Adenoviral Proteinase, Chain A"/>
    <property type="match status" value="1"/>
</dbReference>
<name>A0A0L0D1C6_THETB</name>
<dbReference type="STRING" id="461836.A0A0L0D1C6"/>
<dbReference type="EMBL" id="GL349433">
    <property type="protein sequence ID" value="KNC45930.1"/>
    <property type="molecule type" value="Genomic_DNA"/>
</dbReference>
<dbReference type="Pfam" id="PF02902">
    <property type="entry name" value="Peptidase_C48"/>
    <property type="match status" value="1"/>
</dbReference>
<feature type="domain" description="Ubiquitin-like protease family profile" evidence="5">
    <location>
        <begin position="19"/>
        <end position="199"/>
    </location>
</feature>
<reference evidence="6 7" key="1">
    <citation type="submission" date="2010-05" db="EMBL/GenBank/DDBJ databases">
        <title>The Genome Sequence of Thecamonas trahens ATCC 50062.</title>
        <authorList>
            <consortium name="The Broad Institute Genome Sequencing Platform"/>
            <person name="Russ C."/>
            <person name="Cuomo C."/>
            <person name="Shea T."/>
            <person name="Young S.K."/>
            <person name="Zeng Q."/>
            <person name="Koehrsen M."/>
            <person name="Haas B."/>
            <person name="Borodovsky M."/>
            <person name="Guigo R."/>
            <person name="Alvarado L."/>
            <person name="Berlin A."/>
            <person name="Bochicchio J."/>
            <person name="Borenstein D."/>
            <person name="Chapman S."/>
            <person name="Chen Z."/>
            <person name="Freedman E."/>
            <person name="Gellesch M."/>
            <person name="Goldberg J."/>
            <person name="Griggs A."/>
            <person name="Gujja S."/>
            <person name="Heilman E."/>
            <person name="Heiman D."/>
            <person name="Hepburn T."/>
            <person name="Howarth C."/>
            <person name="Jen D."/>
            <person name="Larson L."/>
            <person name="Mehta T."/>
            <person name="Park D."/>
            <person name="Pearson M."/>
            <person name="Roberts A."/>
            <person name="Saif S."/>
            <person name="Shenoy N."/>
            <person name="Sisk P."/>
            <person name="Stolte C."/>
            <person name="Sykes S."/>
            <person name="Thomson T."/>
            <person name="Walk T."/>
            <person name="White J."/>
            <person name="Yandava C."/>
            <person name="Burger G."/>
            <person name="Gray M.W."/>
            <person name="Holland P.W.H."/>
            <person name="King N."/>
            <person name="Lang F.B.F."/>
            <person name="Roger A.J."/>
            <person name="Ruiz-Trillo I."/>
            <person name="Lander E."/>
            <person name="Nusbaum C."/>
        </authorList>
    </citation>
    <scope>NUCLEOTIDE SEQUENCE [LARGE SCALE GENOMIC DNA]</scope>
    <source>
        <strain evidence="6 7">ATCC 50062</strain>
    </source>
</reference>
<evidence type="ECO:0000256" key="3">
    <source>
        <dbReference type="ARBA" id="ARBA00022801"/>
    </source>
</evidence>
<dbReference type="GO" id="GO:0019784">
    <property type="term" value="F:deNEDDylase activity"/>
    <property type="evidence" value="ECO:0007669"/>
    <property type="project" value="InterPro"/>
</dbReference>
<proteinExistence type="inferred from homology"/>
<dbReference type="PANTHER" id="PTHR46468:SF1">
    <property type="entry name" value="SENTRIN-SPECIFIC PROTEASE 8"/>
    <property type="match status" value="1"/>
</dbReference>
<dbReference type="SUPFAM" id="SSF54001">
    <property type="entry name" value="Cysteine proteinases"/>
    <property type="match status" value="1"/>
</dbReference>
<dbReference type="PROSITE" id="PS50600">
    <property type="entry name" value="ULP_PROTEASE"/>
    <property type="match status" value="1"/>
</dbReference>
<dbReference type="Proteomes" id="UP000054408">
    <property type="component" value="Unassembled WGS sequence"/>
</dbReference>
<evidence type="ECO:0000313" key="6">
    <source>
        <dbReference type="EMBL" id="KNC45930.1"/>
    </source>
</evidence>
<dbReference type="PANTHER" id="PTHR46468">
    <property type="entry name" value="SENTRIN-SPECIFIC PROTEASE 8"/>
    <property type="match status" value="1"/>
</dbReference>
<evidence type="ECO:0000256" key="2">
    <source>
        <dbReference type="ARBA" id="ARBA00022670"/>
    </source>
</evidence>
<keyword evidence="3" id="KW-0378">Hydrolase</keyword>
<dbReference type="RefSeq" id="XP_013762913.1">
    <property type="nucleotide sequence ID" value="XM_013907459.1"/>
</dbReference>
<evidence type="ECO:0000313" key="7">
    <source>
        <dbReference type="Proteomes" id="UP000054408"/>
    </source>
</evidence>
<organism evidence="6 7">
    <name type="scientific">Thecamonas trahens ATCC 50062</name>
    <dbReference type="NCBI Taxonomy" id="461836"/>
    <lineage>
        <taxon>Eukaryota</taxon>
        <taxon>Apusozoa</taxon>
        <taxon>Apusomonadida</taxon>
        <taxon>Apusomonadidae</taxon>
        <taxon>Thecamonas</taxon>
    </lineage>
</organism>
<accession>A0A0L0D1C6</accession>
<dbReference type="GO" id="GO:0008234">
    <property type="term" value="F:cysteine-type peptidase activity"/>
    <property type="evidence" value="ECO:0007669"/>
    <property type="project" value="UniProtKB-KW"/>
</dbReference>
<gene>
    <name evidence="6" type="ORF">AMSG_00044</name>
</gene>
<dbReference type="GO" id="GO:0006508">
    <property type="term" value="P:proteolysis"/>
    <property type="evidence" value="ECO:0007669"/>
    <property type="project" value="UniProtKB-KW"/>
</dbReference>
<protein>
    <submittedName>
        <fullName evidence="6">Sentrin-specific protease 8</fullName>
    </submittedName>
</protein>
<evidence type="ECO:0000256" key="1">
    <source>
        <dbReference type="ARBA" id="ARBA00005234"/>
    </source>
</evidence>
<dbReference type="OrthoDB" id="5065855at2759"/>
<evidence type="ECO:0000256" key="4">
    <source>
        <dbReference type="ARBA" id="ARBA00022807"/>
    </source>
</evidence>
<dbReference type="GO" id="GO:0000338">
    <property type="term" value="P:protein deneddylation"/>
    <property type="evidence" value="ECO:0007669"/>
    <property type="project" value="TreeGrafter"/>
</dbReference>
<dbReference type="InterPro" id="IPR044613">
    <property type="entry name" value="Nep1/2-like"/>
</dbReference>
<comment type="similarity">
    <text evidence="1">Belongs to the peptidase C48 family.</text>
</comment>
<evidence type="ECO:0000259" key="5">
    <source>
        <dbReference type="PROSITE" id="PS50600"/>
    </source>
</evidence>
<dbReference type="GeneID" id="25559871"/>
<keyword evidence="4" id="KW-0788">Thiol protease</keyword>
<dbReference type="InterPro" id="IPR003653">
    <property type="entry name" value="Peptidase_C48_C"/>
</dbReference>
<dbReference type="AlphaFoldDB" id="A0A0L0D1C6"/>
<sequence length="232" mass="24788">MAAEKKQSGRVGLCTLGGTTLLQSELELLDDGAWLNDNIISFYFEYLVRDVVAGGDGDGDGDGDGLPVVFLPPATVFLMTAVPDPSMLAPSFEPLGLGKAKQIVIAVNDKTSLTDHIGGSHWSLLVYSAEDRTYRHYDSAGGCNAAAAADIAAVVDFFVTYNADPPVSNEASFVADRNTPQQRNGYDCGVYLLHFAHCIAAGEPVTARPDRLVAMRLHVRSVIDAIAAEQRE</sequence>